<evidence type="ECO:0000313" key="2">
    <source>
        <dbReference type="EMBL" id="MDK3019799.1"/>
    </source>
</evidence>
<sequence length="360" mass="39630">MIARAARTILALLSLGFLLLAVWNICHLVTGTGGKLLVEETHSIVTKRLTETVFEEVDHARLEQELQSQLNESPRNWVIIESLKRIAERREIEISEDLSEALEQAFGDDHSMLRSLRECSLCVWDRSTCETSTAMVCGIAIDLTPLGDIASLGRAGTRYWNGEDIDELDVAFSVIGLSATVLSVSTAGTSLSIKAGAGFLKFAHRANKIPPQIARVLMHAARNGIDWAGLRKVRRLDDLKTVLRMHALRPAIEVASSIGNIVNQTGMPQGMHLLKISTNTDDLRMISKASDAWHRQTAGYLAILGKQRVTRLTMRYADEVYGLVIGIFGALSSLFGALLSGAGNVIVRRLRRLARQQVPR</sequence>
<accession>A0ABT7F5W9</accession>
<proteinExistence type="predicted"/>
<evidence type="ECO:0000313" key="3">
    <source>
        <dbReference type="Proteomes" id="UP001243757"/>
    </source>
</evidence>
<keyword evidence="1" id="KW-0812">Transmembrane</keyword>
<protein>
    <submittedName>
        <fullName evidence="2">Uncharacterized protein</fullName>
    </submittedName>
</protein>
<organism evidence="2 3">
    <name type="scientific">Pseudodonghicola flavimaris</name>
    <dbReference type="NCBI Taxonomy" id="3050036"/>
    <lineage>
        <taxon>Bacteria</taxon>
        <taxon>Pseudomonadati</taxon>
        <taxon>Pseudomonadota</taxon>
        <taxon>Alphaproteobacteria</taxon>
        <taxon>Rhodobacterales</taxon>
        <taxon>Paracoccaceae</taxon>
        <taxon>Pseudodonghicola</taxon>
    </lineage>
</organism>
<dbReference type="Proteomes" id="UP001243757">
    <property type="component" value="Unassembled WGS sequence"/>
</dbReference>
<keyword evidence="1" id="KW-1133">Transmembrane helix</keyword>
<dbReference type="EMBL" id="JASNJD010000018">
    <property type="protein sequence ID" value="MDK3019799.1"/>
    <property type="molecule type" value="Genomic_DNA"/>
</dbReference>
<name>A0ABT7F5W9_9RHOB</name>
<evidence type="ECO:0000256" key="1">
    <source>
        <dbReference type="SAM" id="Phobius"/>
    </source>
</evidence>
<reference evidence="2 3" key="1">
    <citation type="submission" date="2023-05" db="EMBL/GenBank/DDBJ databases">
        <title>Pseudodonghicola sp. nov.</title>
        <authorList>
            <person name="Huang J."/>
        </authorList>
    </citation>
    <scope>NUCLEOTIDE SEQUENCE [LARGE SCALE GENOMIC DNA]</scope>
    <source>
        <strain evidence="2 3">IC7</strain>
    </source>
</reference>
<keyword evidence="1" id="KW-0472">Membrane</keyword>
<gene>
    <name evidence="2" type="ORF">QO033_19125</name>
</gene>
<comment type="caution">
    <text evidence="2">The sequence shown here is derived from an EMBL/GenBank/DDBJ whole genome shotgun (WGS) entry which is preliminary data.</text>
</comment>
<keyword evidence="3" id="KW-1185">Reference proteome</keyword>
<feature type="transmembrane region" description="Helical" evidence="1">
    <location>
        <begin position="320"/>
        <end position="347"/>
    </location>
</feature>
<dbReference type="RefSeq" id="WP_284482572.1">
    <property type="nucleotide sequence ID" value="NZ_JASNJD010000018.1"/>
</dbReference>